<dbReference type="OrthoDB" id="9990004at2759"/>
<dbReference type="GO" id="GO:0006915">
    <property type="term" value="P:apoptotic process"/>
    <property type="evidence" value="ECO:0007669"/>
    <property type="project" value="UniProtKB-KW"/>
</dbReference>
<comment type="caution">
    <text evidence="11">The sequence shown here is derived from an EMBL/GenBank/DDBJ whole genome shotgun (WGS) entry which is preliminary data.</text>
</comment>
<dbReference type="EMBL" id="VHII01000013">
    <property type="protein sequence ID" value="KAF1382048.1"/>
    <property type="molecule type" value="Genomic_DNA"/>
</dbReference>
<dbReference type="PANTHER" id="PTHR23097">
    <property type="entry name" value="TUMOR NECROSIS FACTOR RECEPTOR SUPERFAMILY MEMBER"/>
    <property type="match status" value="1"/>
</dbReference>
<dbReference type="Pfam" id="PF00020">
    <property type="entry name" value="TNFR_c6"/>
    <property type="match status" value="3"/>
</dbReference>
<dbReference type="InterPro" id="IPR001368">
    <property type="entry name" value="TNFR/NGFR_Cys_rich_reg"/>
</dbReference>
<keyword evidence="2" id="KW-0964">Secreted</keyword>
<sequence>MFTMMLASLFSLALLSAHVALVIGVAAPLLTFRVTDPITGGSLECDRCPPGTFMRASCTATQKTRCATCPPGSFTELWNYIGKCLRCGVCGHNEVEKTVCTADRNCQCQCKQGYHNKYDMCVRHSECPSGQQPLTKGTPDEDTVCQICPDGSYSDTTSALQNCTLHRSCNAPGLKLVLKGSIWHDSVCTSCEELKSRDGGDYLKEIIPAFFVHHKMTLRRLRQVVHKLPSEDGKKQAGASGLNLSELHARINTWVASASANQIRQLPEILAKTGANGASERLKSKLQRIDSNLKQLCALGNEVDVLSF</sequence>
<evidence type="ECO:0000256" key="1">
    <source>
        <dbReference type="ARBA" id="ARBA00004613"/>
    </source>
</evidence>
<evidence type="ECO:0000313" key="11">
    <source>
        <dbReference type="EMBL" id="KAF1382048.1"/>
    </source>
</evidence>
<keyword evidence="7" id="KW-0325">Glycoprotein</keyword>
<evidence type="ECO:0000256" key="5">
    <source>
        <dbReference type="ARBA" id="ARBA00022737"/>
    </source>
</evidence>
<keyword evidence="12" id="KW-1185">Reference proteome</keyword>
<reference evidence="11 12" key="1">
    <citation type="submission" date="2019-06" db="EMBL/GenBank/DDBJ databases">
        <title>A chromosome-scale genome assembly of the European perch, Perca fluviatilis.</title>
        <authorList>
            <person name="Roques C."/>
            <person name="Zahm M."/>
            <person name="Cabau C."/>
            <person name="Klopp C."/>
            <person name="Bouchez O."/>
            <person name="Donnadieu C."/>
            <person name="Kuhl H."/>
            <person name="Gislard M."/>
            <person name="Guendouz S."/>
            <person name="Journot L."/>
            <person name="Haffray P."/>
            <person name="Bestin A."/>
            <person name="Morvezen R."/>
            <person name="Feron R."/>
            <person name="Wen M."/>
            <person name="Jouanno E."/>
            <person name="Herpin A."/>
            <person name="Schartl M."/>
            <person name="Postlethwait J."/>
            <person name="Schaerlinger B."/>
            <person name="Chardard D."/>
            <person name="Lecocq T."/>
            <person name="Poncet C."/>
            <person name="Jaffrelo L."/>
            <person name="Lampietro C."/>
            <person name="Guiguen Y."/>
        </authorList>
    </citation>
    <scope>NUCLEOTIDE SEQUENCE [LARGE SCALE GENOMIC DNA]</scope>
    <source>
        <tissue evidence="11">Blood</tissue>
    </source>
</reference>
<feature type="disulfide bond" evidence="8">
    <location>
        <begin position="69"/>
        <end position="84"/>
    </location>
</feature>
<feature type="disulfide bond" evidence="8">
    <location>
        <begin position="90"/>
        <end position="108"/>
    </location>
</feature>
<dbReference type="Gene3D" id="2.10.50.10">
    <property type="entry name" value="Tumor Necrosis Factor Receptor, subunit A, domain 2"/>
    <property type="match status" value="3"/>
</dbReference>
<dbReference type="SMART" id="SM00208">
    <property type="entry name" value="TNFR"/>
    <property type="match status" value="4"/>
</dbReference>
<keyword evidence="6 8" id="KW-1015">Disulfide bond</keyword>
<feature type="domain" description="TNFR-Cys" evidence="10">
    <location>
        <begin position="68"/>
        <end position="108"/>
    </location>
</feature>
<dbReference type="SUPFAM" id="SSF57586">
    <property type="entry name" value="TNF receptor-like"/>
    <property type="match status" value="2"/>
</dbReference>
<accession>A0A6A5ESB6</accession>
<comment type="subcellular location">
    <subcellularLocation>
        <location evidence="1">Secreted</location>
    </subcellularLocation>
</comment>
<dbReference type="InterPro" id="IPR052459">
    <property type="entry name" value="TNFRSF_decoy_receptor"/>
</dbReference>
<feature type="repeat" description="TNFR-Cys" evidence="8">
    <location>
        <begin position="68"/>
        <end position="108"/>
    </location>
</feature>
<evidence type="ECO:0000259" key="10">
    <source>
        <dbReference type="PROSITE" id="PS50050"/>
    </source>
</evidence>
<evidence type="ECO:0000256" key="8">
    <source>
        <dbReference type="PROSITE-ProRule" id="PRU00206"/>
    </source>
</evidence>
<dbReference type="PROSITE" id="PS50050">
    <property type="entry name" value="TNFR_NGFR_2"/>
    <property type="match status" value="1"/>
</dbReference>
<feature type="signal peptide" evidence="9">
    <location>
        <begin position="1"/>
        <end position="24"/>
    </location>
</feature>
<evidence type="ECO:0000256" key="9">
    <source>
        <dbReference type="SAM" id="SignalP"/>
    </source>
</evidence>
<evidence type="ECO:0000256" key="2">
    <source>
        <dbReference type="ARBA" id="ARBA00022525"/>
    </source>
</evidence>
<evidence type="ECO:0000256" key="3">
    <source>
        <dbReference type="ARBA" id="ARBA00022703"/>
    </source>
</evidence>
<protein>
    <recommendedName>
        <fullName evidence="10">TNFR-Cys domain-containing protein</fullName>
    </recommendedName>
</protein>
<evidence type="ECO:0000256" key="6">
    <source>
        <dbReference type="ARBA" id="ARBA00023157"/>
    </source>
</evidence>
<dbReference type="InterPro" id="IPR048522">
    <property type="entry name" value="Death_3_fish"/>
</dbReference>
<gene>
    <name evidence="11" type="ORF">PFLUV_G00160360</name>
</gene>
<dbReference type="PANTHER" id="PTHR23097:SF116">
    <property type="entry name" value="TUMOR NECROSIS FACTOR RECEPTOR SUPERFAMILY MEMBER 6B"/>
    <property type="match status" value="1"/>
</dbReference>
<name>A0A6A5ESB6_PERFL</name>
<dbReference type="AlphaFoldDB" id="A0A6A5ESB6"/>
<evidence type="ECO:0000313" key="12">
    <source>
        <dbReference type="Proteomes" id="UP000465112"/>
    </source>
</evidence>
<keyword evidence="3" id="KW-0053">Apoptosis</keyword>
<dbReference type="Proteomes" id="UP000465112">
    <property type="component" value="Chromosome 13"/>
</dbReference>
<keyword evidence="4 9" id="KW-0732">Signal</keyword>
<evidence type="ECO:0000256" key="7">
    <source>
        <dbReference type="ARBA" id="ARBA00023180"/>
    </source>
</evidence>
<dbReference type="GO" id="GO:0005576">
    <property type="term" value="C:extracellular region"/>
    <property type="evidence" value="ECO:0007669"/>
    <property type="project" value="UniProtKB-SubCell"/>
</dbReference>
<organism evidence="11 12">
    <name type="scientific">Perca fluviatilis</name>
    <name type="common">European perch</name>
    <dbReference type="NCBI Taxonomy" id="8168"/>
    <lineage>
        <taxon>Eukaryota</taxon>
        <taxon>Metazoa</taxon>
        <taxon>Chordata</taxon>
        <taxon>Craniata</taxon>
        <taxon>Vertebrata</taxon>
        <taxon>Euteleostomi</taxon>
        <taxon>Actinopterygii</taxon>
        <taxon>Neopterygii</taxon>
        <taxon>Teleostei</taxon>
        <taxon>Neoteleostei</taxon>
        <taxon>Acanthomorphata</taxon>
        <taxon>Eupercaria</taxon>
        <taxon>Perciformes</taxon>
        <taxon>Percoidei</taxon>
        <taxon>Percidae</taxon>
        <taxon>Percinae</taxon>
        <taxon>Perca</taxon>
    </lineage>
</organism>
<evidence type="ECO:0000256" key="4">
    <source>
        <dbReference type="ARBA" id="ARBA00022729"/>
    </source>
</evidence>
<feature type="chain" id="PRO_5025585664" description="TNFR-Cys domain-containing protein" evidence="9">
    <location>
        <begin position="25"/>
        <end position="308"/>
    </location>
</feature>
<feature type="disulfide bond" evidence="8">
    <location>
        <begin position="87"/>
        <end position="100"/>
    </location>
</feature>
<dbReference type="Pfam" id="PF21733">
    <property type="entry name" value="Death_3"/>
    <property type="match status" value="1"/>
</dbReference>
<proteinExistence type="predicted"/>
<keyword evidence="5" id="KW-0677">Repeat</keyword>